<keyword evidence="8" id="KW-1185">Reference proteome</keyword>
<dbReference type="EMBL" id="BMAW01088967">
    <property type="protein sequence ID" value="GFS37448.1"/>
    <property type="molecule type" value="Genomic_DNA"/>
</dbReference>
<feature type="domain" description="Gamma tubulin complex component C-terminal" evidence="6">
    <location>
        <begin position="312"/>
        <end position="582"/>
    </location>
</feature>
<evidence type="ECO:0000313" key="8">
    <source>
        <dbReference type="Proteomes" id="UP000887013"/>
    </source>
</evidence>
<evidence type="ECO:0000256" key="5">
    <source>
        <dbReference type="RuleBase" id="RU363050"/>
    </source>
</evidence>
<evidence type="ECO:0000259" key="6">
    <source>
        <dbReference type="Pfam" id="PF04130"/>
    </source>
</evidence>
<comment type="caution">
    <text evidence="7">The sequence shown here is derived from an EMBL/GenBank/DDBJ whole genome shotgun (WGS) entry which is preliminary data.</text>
</comment>
<comment type="similarity">
    <text evidence="1 5">Belongs to the TUBGCP family.</text>
</comment>
<evidence type="ECO:0000256" key="2">
    <source>
        <dbReference type="ARBA" id="ARBA00022490"/>
    </source>
</evidence>
<dbReference type="GO" id="GO:0007020">
    <property type="term" value="P:microtubule nucleation"/>
    <property type="evidence" value="ECO:0007669"/>
    <property type="project" value="InterPro"/>
</dbReference>
<dbReference type="GO" id="GO:0051225">
    <property type="term" value="P:spindle assembly"/>
    <property type="evidence" value="ECO:0007669"/>
    <property type="project" value="TreeGrafter"/>
</dbReference>
<evidence type="ECO:0000256" key="4">
    <source>
        <dbReference type="ARBA" id="ARBA00023212"/>
    </source>
</evidence>
<protein>
    <recommendedName>
        <fullName evidence="5">Gamma-tubulin complex component</fullName>
    </recommendedName>
</protein>
<dbReference type="GO" id="GO:0005874">
    <property type="term" value="C:microtubule"/>
    <property type="evidence" value="ECO:0007669"/>
    <property type="project" value="UniProtKB-KW"/>
</dbReference>
<keyword evidence="4 5" id="KW-0206">Cytoskeleton</keyword>
<dbReference type="InterPro" id="IPR040457">
    <property type="entry name" value="GCP_C"/>
</dbReference>
<dbReference type="GO" id="GO:0000930">
    <property type="term" value="C:gamma-tubulin complex"/>
    <property type="evidence" value="ECO:0007669"/>
    <property type="project" value="TreeGrafter"/>
</dbReference>
<dbReference type="GO" id="GO:0031122">
    <property type="term" value="P:cytoplasmic microtubule organization"/>
    <property type="evidence" value="ECO:0007669"/>
    <property type="project" value="TreeGrafter"/>
</dbReference>
<dbReference type="PANTHER" id="PTHR19302:SF70">
    <property type="entry name" value="GAMMA-TUBULIN COMPLEX COMPONENT 6"/>
    <property type="match status" value="1"/>
</dbReference>
<dbReference type="Pfam" id="PF04130">
    <property type="entry name" value="GCP_C_terminal"/>
    <property type="match status" value="1"/>
</dbReference>
<dbReference type="GO" id="GO:0051011">
    <property type="term" value="F:microtubule minus-end binding"/>
    <property type="evidence" value="ECO:0007669"/>
    <property type="project" value="TreeGrafter"/>
</dbReference>
<evidence type="ECO:0000256" key="1">
    <source>
        <dbReference type="ARBA" id="ARBA00010337"/>
    </source>
</evidence>
<sequence length="612" mass="71687">MRIVPSEIQKFSQDILQCGKSMRLLQNCGVQLSSLDYMSCNQPPCLSMVFSYQAMNSKMEECELYIEKKEYFELKLQNEKDLSEDKFYLEQLTVVTQNILAEQIINRWNNRNVYQSTSYLSGAKEIKKFKSFPNLVHTKEVNNFSGIIFRNVGILFNSNNNSHKTIAKNTFICPRKLNFWKFTHKKDINSCSTSSLDVRDKFQNKTLKFDINSLNQVKGFHNLPQQTESSSFQQVVCPPGCFMDCLLSLLVSEYGDSKKDIYSCIQLISLQSLMQYNFRAVLNMRLNLVQKTIMDYVVNQLRLEDLFVGLTNTYFLQDESFSECLCRKLFKWVTKCSSLGEFAEWPVLNKILTRSVAVPSLTNIPFLKSGSINFVPIHEEYLSKKNKFMQFFHFEFEIDWPLNIIVHKACISHYISIHSLLLEMEFLCWLLGKIWRSQFINVKHEALQNSPQFRKMMLYRFNMHQFVRIMRSSIHQDLGGPLWEFLKKSLQMKELNIDVLEGIHLQYLEKALERCFLTQDTITLHKTLDLLLRQVNSFCESALGSQWEINLDSDVFESPDFSIISDCYERFTKCKDKFLELILKMLGMKKFKLSCEYRVYLETILDGGKSSS</sequence>
<dbReference type="Proteomes" id="UP000887013">
    <property type="component" value="Unassembled WGS sequence"/>
</dbReference>
<dbReference type="OrthoDB" id="775571at2759"/>
<dbReference type="GO" id="GO:0043015">
    <property type="term" value="F:gamma-tubulin binding"/>
    <property type="evidence" value="ECO:0007669"/>
    <property type="project" value="InterPro"/>
</dbReference>
<name>A0A8X6IA39_NEPPI</name>
<dbReference type="GO" id="GO:0051321">
    <property type="term" value="P:meiotic cell cycle"/>
    <property type="evidence" value="ECO:0007669"/>
    <property type="project" value="TreeGrafter"/>
</dbReference>
<evidence type="ECO:0000313" key="7">
    <source>
        <dbReference type="EMBL" id="GFS37448.1"/>
    </source>
</evidence>
<evidence type="ECO:0000256" key="3">
    <source>
        <dbReference type="ARBA" id="ARBA00022701"/>
    </source>
</evidence>
<reference evidence="7" key="1">
    <citation type="submission" date="2020-08" db="EMBL/GenBank/DDBJ databases">
        <title>Multicomponent nature underlies the extraordinary mechanical properties of spider dragline silk.</title>
        <authorList>
            <person name="Kono N."/>
            <person name="Nakamura H."/>
            <person name="Mori M."/>
            <person name="Yoshida Y."/>
            <person name="Ohtoshi R."/>
            <person name="Malay A.D."/>
            <person name="Moran D.A.P."/>
            <person name="Tomita M."/>
            <person name="Numata K."/>
            <person name="Arakawa K."/>
        </authorList>
    </citation>
    <scope>NUCLEOTIDE SEQUENCE</scope>
</reference>
<dbReference type="AlphaFoldDB" id="A0A8X6IA39"/>
<dbReference type="InterPro" id="IPR042241">
    <property type="entry name" value="GCP_C_sf"/>
</dbReference>
<dbReference type="Gene3D" id="1.20.120.1900">
    <property type="entry name" value="Gamma-tubulin complex, C-terminal domain"/>
    <property type="match status" value="1"/>
</dbReference>
<gene>
    <name evidence="7" type="primary">Tubgcp6</name>
    <name evidence="7" type="ORF">NPIL_346361</name>
</gene>
<proteinExistence type="inferred from homology"/>
<dbReference type="InterPro" id="IPR007259">
    <property type="entry name" value="GCP"/>
</dbReference>
<organism evidence="7 8">
    <name type="scientific">Nephila pilipes</name>
    <name type="common">Giant wood spider</name>
    <name type="synonym">Nephila maculata</name>
    <dbReference type="NCBI Taxonomy" id="299642"/>
    <lineage>
        <taxon>Eukaryota</taxon>
        <taxon>Metazoa</taxon>
        <taxon>Ecdysozoa</taxon>
        <taxon>Arthropoda</taxon>
        <taxon>Chelicerata</taxon>
        <taxon>Arachnida</taxon>
        <taxon>Araneae</taxon>
        <taxon>Araneomorphae</taxon>
        <taxon>Entelegynae</taxon>
        <taxon>Araneoidea</taxon>
        <taxon>Nephilidae</taxon>
        <taxon>Nephila</taxon>
    </lineage>
</organism>
<keyword evidence="2 5" id="KW-0963">Cytoplasm</keyword>
<dbReference type="GO" id="GO:0000922">
    <property type="term" value="C:spindle pole"/>
    <property type="evidence" value="ECO:0007669"/>
    <property type="project" value="InterPro"/>
</dbReference>
<keyword evidence="3 5" id="KW-0493">Microtubule</keyword>
<accession>A0A8X6IA39</accession>
<comment type="subcellular location">
    <subcellularLocation>
        <location evidence="5">Cytoplasm</location>
        <location evidence="5">Cytoskeleton</location>
        <location evidence="5">Microtubule organizing center</location>
    </subcellularLocation>
</comment>
<dbReference type="PANTHER" id="PTHR19302">
    <property type="entry name" value="GAMMA TUBULIN COMPLEX PROTEIN"/>
    <property type="match status" value="1"/>
</dbReference>
<dbReference type="GO" id="GO:0000278">
    <property type="term" value="P:mitotic cell cycle"/>
    <property type="evidence" value="ECO:0007669"/>
    <property type="project" value="TreeGrafter"/>
</dbReference>